<dbReference type="Proteomes" id="UP000055136">
    <property type="component" value="Chromosome"/>
</dbReference>
<evidence type="ECO:0000313" key="4">
    <source>
        <dbReference type="EMBL" id="ALP52198.1"/>
    </source>
</evidence>
<dbReference type="STRING" id="1748243.Tel_03010"/>
<dbReference type="KEGG" id="tee:Tel_03010"/>
<dbReference type="SMART" id="SM00450">
    <property type="entry name" value="RHOD"/>
    <property type="match status" value="2"/>
</dbReference>
<dbReference type="EMBL" id="CP013099">
    <property type="protein sequence ID" value="ALP52198.1"/>
    <property type="molecule type" value="Genomic_DNA"/>
</dbReference>
<dbReference type="InterPro" id="IPR036873">
    <property type="entry name" value="Rhodanese-like_dom_sf"/>
</dbReference>
<accession>A0A0S2TAM8</accession>
<gene>
    <name evidence="4" type="ORF">Tel_03010</name>
</gene>
<feature type="domain" description="Rhodanese" evidence="3">
    <location>
        <begin position="166"/>
        <end position="275"/>
    </location>
</feature>
<dbReference type="SUPFAM" id="SSF52821">
    <property type="entry name" value="Rhodanese/Cell cycle control phosphatase"/>
    <property type="match status" value="2"/>
</dbReference>
<dbReference type="AlphaFoldDB" id="A0A0S2TAM8"/>
<dbReference type="GO" id="GO:0004792">
    <property type="term" value="F:thiosulfate-cyanide sulfurtransferase activity"/>
    <property type="evidence" value="ECO:0007669"/>
    <property type="project" value="TreeGrafter"/>
</dbReference>
<dbReference type="Pfam" id="PF00581">
    <property type="entry name" value="Rhodanese"/>
    <property type="match status" value="2"/>
</dbReference>
<name>A0A0S2TAM8_9GAMM</name>
<keyword evidence="5" id="KW-1185">Reference proteome</keyword>
<dbReference type="InterPro" id="IPR045078">
    <property type="entry name" value="TST/MPST-like"/>
</dbReference>
<keyword evidence="1" id="KW-0808">Transferase</keyword>
<feature type="domain" description="Rhodanese" evidence="3">
    <location>
        <begin position="17"/>
        <end position="136"/>
    </location>
</feature>
<evidence type="ECO:0000256" key="2">
    <source>
        <dbReference type="ARBA" id="ARBA00022737"/>
    </source>
</evidence>
<dbReference type="PANTHER" id="PTHR11364">
    <property type="entry name" value="THIOSULFATE SULFERTANSFERASE"/>
    <property type="match status" value="1"/>
</dbReference>
<sequence length="275" mass="30562">MRYQTIVSDEALLNHLPDPHWVIVDCRFSLADTEVGRRAWLSSHIRGAHYAHLNEALSGPVTQHGGRHPLPNREELRRRVGSWGVTPKSQVVAYDAAGGAMAARLWWLLRWLGHRDVAVLDGGWQRWQASGLPVSRDQPIELPSCYPDTEESQPWLSTEGVVQALEENAILLIDARAAERFSGQVEPIDPVAGHIPGAVNRPQQENLDKSGRFKPALLLRDEFEALLHGRNPSEVVHMCGSGVTACHNLLAMEYAGLSGSRLYPGSWSEWSRALK</sequence>
<evidence type="ECO:0000256" key="1">
    <source>
        <dbReference type="ARBA" id="ARBA00022679"/>
    </source>
</evidence>
<dbReference type="PANTHER" id="PTHR11364:SF27">
    <property type="entry name" value="SULFURTRANSFERASE"/>
    <property type="match status" value="1"/>
</dbReference>
<dbReference type="InterPro" id="IPR001763">
    <property type="entry name" value="Rhodanese-like_dom"/>
</dbReference>
<dbReference type="PROSITE" id="PS50206">
    <property type="entry name" value="RHODANESE_3"/>
    <property type="match status" value="2"/>
</dbReference>
<dbReference type="CDD" id="cd01449">
    <property type="entry name" value="TST_Repeat_2"/>
    <property type="match status" value="1"/>
</dbReference>
<organism evidence="4 5">
    <name type="scientific">Candidatus Tenderia electrophaga</name>
    <dbReference type="NCBI Taxonomy" id="1748243"/>
    <lineage>
        <taxon>Bacteria</taxon>
        <taxon>Pseudomonadati</taxon>
        <taxon>Pseudomonadota</taxon>
        <taxon>Gammaproteobacteria</taxon>
        <taxon>Candidatus Tenderiales</taxon>
        <taxon>Candidatus Tenderiaceae</taxon>
        <taxon>Candidatus Tenderia</taxon>
    </lineage>
</organism>
<dbReference type="CDD" id="cd01448">
    <property type="entry name" value="TST_Repeat_1"/>
    <property type="match status" value="1"/>
</dbReference>
<reference evidence="4" key="1">
    <citation type="submission" date="2015-10" db="EMBL/GenBank/DDBJ databases">
        <title>Description of Candidatus Tenderia electrophaga gen. nov, sp. nov., an Uncultivated Electroautotroph from a Biocathode Enrichment.</title>
        <authorList>
            <person name="Eddie B.J."/>
            <person name="Malanoski A.P."/>
            <person name="Wang Z."/>
            <person name="Hall R.J."/>
            <person name="Oh S.D."/>
            <person name="Heiner C."/>
            <person name="Lin B."/>
            <person name="Strycharz-Glaven S.M."/>
        </authorList>
    </citation>
    <scope>NUCLEOTIDE SEQUENCE [LARGE SCALE GENOMIC DNA]</scope>
    <source>
        <strain evidence="4">NRL1</strain>
    </source>
</reference>
<evidence type="ECO:0000313" key="5">
    <source>
        <dbReference type="Proteomes" id="UP000055136"/>
    </source>
</evidence>
<dbReference type="Gene3D" id="3.40.250.10">
    <property type="entry name" value="Rhodanese-like domain"/>
    <property type="match status" value="2"/>
</dbReference>
<proteinExistence type="predicted"/>
<evidence type="ECO:0000259" key="3">
    <source>
        <dbReference type="PROSITE" id="PS50206"/>
    </source>
</evidence>
<keyword evidence="2" id="KW-0677">Repeat</keyword>
<protein>
    <submittedName>
        <fullName evidence="4">3-mercaptopyruvate sulfurtransferase</fullName>
    </submittedName>
</protein>